<reference evidence="13 14" key="1">
    <citation type="submission" date="2020-08" db="EMBL/GenBank/DDBJ databases">
        <title>Genomic Encyclopedia of Type Strains, Phase IV (KMG-IV): sequencing the most valuable type-strain genomes for metagenomic binning, comparative biology and taxonomic classification.</title>
        <authorList>
            <person name="Goeker M."/>
        </authorList>
    </citation>
    <scope>NUCLEOTIDE SEQUENCE [LARGE SCALE GENOMIC DNA]</scope>
    <source>
        <strain evidence="13 14">DSM 19612</strain>
    </source>
</reference>
<feature type="transmembrane region" description="Helical" evidence="11">
    <location>
        <begin position="301"/>
        <end position="323"/>
    </location>
</feature>
<dbReference type="EC" id="2.7.13.3" evidence="3"/>
<keyword evidence="11" id="KW-0812">Transmembrane</keyword>
<feature type="transmembrane region" description="Helical" evidence="11">
    <location>
        <begin position="237"/>
        <end position="262"/>
    </location>
</feature>
<dbReference type="Pfam" id="PF07695">
    <property type="entry name" value="7TMR-DISM_7TM"/>
    <property type="match status" value="1"/>
</dbReference>
<dbReference type="SUPFAM" id="SSF55874">
    <property type="entry name" value="ATPase domain of HSP90 chaperone/DNA topoisomerase II/histidine kinase"/>
    <property type="match status" value="1"/>
</dbReference>
<evidence type="ECO:0000256" key="9">
    <source>
        <dbReference type="ARBA" id="ARBA00023012"/>
    </source>
</evidence>
<dbReference type="Pfam" id="PF02518">
    <property type="entry name" value="HATPase_c"/>
    <property type="match status" value="1"/>
</dbReference>
<feature type="transmembrane region" description="Helical" evidence="11">
    <location>
        <begin position="211"/>
        <end position="230"/>
    </location>
</feature>
<keyword evidence="6" id="KW-0547">Nucleotide-binding</keyword>
<evidence type="ECO:0000256" key="6">
    <source>
        <dbReference type="ARBA" id="ARBA00022741"/>
    </source>
</evidence>
<dbReference type="InterPro" id="IPR050736">
    <property type="entry name" value="Sensor_HK_Regulatory"/>
</dbReference>
<comment type="subcellular location">
    <subcellularLocation>
        <location evidence="2">Cell membrane</location>
        <topology evidence="2">Multi-pass membrane protein</topology>
    </subcellularLocation>
</comment>
<dbReference type="Gene3D" id="3.30.565.10">
    <property type="entry name" value="Histidine kinase-like ATPase, C-terminal domain"/>
    <property type="match status" value="1"/>
</dbReference>
<dbReference type="Pfam" id="PF00512">
    <property type="entry name" value="HisKA"/>
    <property type="match status" value="1"/>
</dbReference>
<feature type="transmembrane region" description="Helical" evidence="11">
    <location>
        <begin position="358"/>
        <end position="376"/>
    </location>
</feature>
<dbReference type="InterPro" id="IPR003661">
    <property type="entry name" value="HisK_dim/P_dom"/>
</dbReference>
<dbReference type="PANTHER" id="PTHR43711">
    <property type="entry name" value="TWO-COMPONENT HISTIDINE KINASE"/>
    <property type="match status" value="1"/>
</dbReference>
<evidence type="ECO:0000256" key="5">
    <source>
        <dbReference type="ARBA" id="ARBA00022679"/>
    </source>
</evidence>
<sequence>MIKGKYYFVLFLLSMLFINYQGLEVEATEKQLINEGYLDLSNSDLDQVLLLEGQWEFYWKQLLVPEDFKTTNEQEKTNYIEAPDVWVDADYTGSLPLSNSGFGTYRLVIHINEEDSNELLSVYIPSVASAYKLWVNGELLAKNGEVGTNRESMKPKSFSKTASFVPHSSEIEIVMQVSNFSQRKGGMWSPLKFGSHDAINKNREMNVIRDIIIASALFALSFYLISHYFFRSTSKLPLFLGVFCFFVSLRTLFVGELLFMYLFPSFSWELSVKIEYLTIYFSFMVLFLFLYYLFPREVNKRIIYLSVAICLLFSLTTLFPAYIYTHFLYTFETCSIVIFIYCIYIVGLAVIRKREGAILNFLSVCFFVIAVIHDIFYYNLKINNSVDLVPIAAGVFLLAQTLIVAKNSSNAFAEVEKLSQEIKETNTLLEQKVADRTYELQERNKQLHHIEQTRKEFFSSVAHEIGTPMQSLQGYVQLLENKVQSEEEKSYVNIVGEKAKLINRLSKDLLDLAKMDEGQFDFMLEEVDAVHLLEHLYNRFEHDIVNEKMNLDLQWGSLPKEHDLLLQIDILRIEQVFSNIIHNATKFTPEGGTITIVGEYEENPSSYHENGIFRILICDNGIGIEKDILPNIFTRFIKGKNSLNKKQGSGLGLAICYEIIKKHDGTISVQSKVGVGSQFSITLPVTLVEKENPK</sequence>
<keyword evidence="5" id="KW-0808">Transferase</keyword>
<keyword evidence="8" id="KW-0067">ATP-binding</keyword>
<evidence type="ECO:0000256" key="10">
    <source>
        <dbReference type="ARBA" id="ARBA00023136"/>
    </source>
</evidence>
<evidence type="ECO:0000256" key="3">
    <source>
        <dbReference type="ARBA" id="ARBA00012438"/>
    </source>
</evidence>
<dbReference type="InterPro" id="IPR005467">
    <property type="entry name" value="His_kinase_dom"/>
</dbReference>
<evidence type="ECO:0000256" key="4">
    <source>
        <dbReference type="ARBA" id="ARBA00022553"/>
    </source>
</evidence>
<dbReference type="PRINTS" id="PR00344">
    <property type="entry name" value="BCTRLSENSOR"/>
</dbReference>
<evidence type="ECO:0000313" key="13">
    <source>
        <dbReference type="EMBL" id="MBB6454470.1"/>
    </source>
</evidence>
<comment type="catalytic activity">
    <reaction evidence="1">
        <text>ATP + protein L-histidine = ADP + protein N-phospho-L-histidine.</text>
        <dbReference type="EC" id="2.7.13.3"/>
    </reaction>
</comment>
<dbReference type="SMART" id="SM00388">
    <property type="entry name" value="HisKA"/>
    <property type="match status" value="1"/>
</dbReference>
<dbReference type="SUPFAM" id="SSF49785">
    <property type="entry name" value="Galactose-binding domain-like"/>
    <property type="match status" value="1"/>
</dbReference>
<feature type="transmembrane region" description="Helical" evidence="11">
    <location>
        <begin position="329"/>
        <end position="351"/>
    </location>
</feature>
<dbReference type="PROSITE" id="PS50109">
    <property type="entry name" value="HIS_KIN"/>
    <property type="match status" value="1"/>
</dbReference>
<dbReference type="SUPFAM" id="SSF47384">
    <property type="entry name" value="Homodimeric domain of signal transducing histidine kinase"/>
    <property type="match status" value="1"/>
</dbReference>
<proteinExistence type="predicted"/>
<dbReference type="InterPro" id="IPR036097">
    <property type="entry name" value="HisK_dim/P_sf"/>
</dbReference>
<dbReference type="Proteomes" id="UP000581688">
    <property type="component" value="Unassembled WGS sequence"/>
</dbReference>
<dbReference type="GO" id="GO:0000155">
    <property type="term" value="F:phosphorelay sensor kinase activity"/>
    <property type="evidence" value="ECO:0007669"/>
    <property type="project" value="InterPro"/>
</dbReference>
<dbReference type="CDD" id="cd00082">
    <property type="entry name" value="HisKA"/>
    <property type="match status" value="1"/>
</dbReference>
<keyword evidence="4" id="KW-0597">Phosphoprotein</keyword>
<evidence type="ECO:0000256" key="11">
    <source>
        <dbReference type="SAM" id="Phobius"/>
    </source>
</evidence>
<dbReference type="InterPro" id="IPR008979">
    <property type="entry name" value="Galactose-bd-like_sf"/>
</dbReference>
<dbReference type="GO" id="GO:0005524">
    <property type="term" value="F:ATP binding"/>
    <property type="evidence" value="ECO:0007669"/>
    <property type="project" value="UniProtKB-KW"/>
</dbReference>
<organism evidence="13 14">
    <name type="scientific">Salirhabdus euzebyi</name>
    <dbReference type="NCBI Taxonomy" id="394506"/>
    <lineage>
        <taxon>Bacteria</taxon>
        <taxon>Bacillati</taxon>
        <taxon>Bacillota</taxon>
        <taxon>Bacilli</taxon>
        <taxon>Bacillales</taxon>
        <taxon>Bacillaceae</taxon>
        <taxon>Salirhabdus</taxon>
    </lineage>
</organism>
<dbReference type="SMART" id="SM00387">
    <property type="entry name" value="HATPase_c"/>
    <property type="match status" value="1"/>
</dbReference>
<dbReference type="FunFam" id="1.10.287.130:FF:000001">
    <property type="entry name" value="Two-component sensor histidine kinase"/>
    <property type="match status" value="1"/>
</dbReference>
<dbReference type="PANTHER" id="PTHR43711:SF26">
    <property type="entry name" value="SENSOR HISTIDINE KINASE RCSC"/>
    <property type="match status" value="1"/>
</dbReference>
<evidence type="ECO:0000256" key="1">
    <source>
        <dbReference type="ARBA" id="ARBA00000085"/>
    </source>
</evidence>
<gene>
    <name evidence="13" type="ORF">HNQ94_002952</name>
</gene>
<dbReference type="AlphaFoldDB" id="A0A841Q7R6"/>
<dbReference type="RefSeq" id="WP_174497047.1">
    <property type="nucleotide sequence ID" value="NZ_CADDWK010000011.1"/>
</dbReference>
<feature type="transmembrane region" description="Helical" evidence="11">
    <location>
        <begin position="274"/>
        <end position="294"/>
    </location>
</feature>
<dbReference type="InterPro" id="IPR003594">
    <property type="entry name" value="HATPase_dom"/>
</dbReference>
<evidence type="ECO:0000256" key="8">
    <source>
        <dbReference type="ARBA" id="ARBA00022840"/>
    </source>
</evidence>
<dbReference type="GO" id="GO:0005886">
    <property type="term" value="C:plasma membrane"/>
    <property type="evidence" value="ECO:0007669"/>
    <property type="project" value="UniProtKB-SubCell"/>
</dbReference>
<keyword evidence="10 11" id="KW-0472">Membrane</keyword>
<name>A0A841Q7R6_9BACI</name>
<dbReference type="InterPro" id="IPR011623">
    <property type="entry name" value="7TMR_DISM_rcpt_extracell_dom1"/>
</dbReference>
<dbReference type="FunFam" id="3.30.565.10:FF:000006">
    <property type="entry name" value="Sensor histidine kinase WalK"/>
    <property type="match status" value="1"/>
</dbReference>
<comment type="caution">
    <text evidence="13">The sequence shown here is derived from an EMBL/GenBank/DDBJ whole genome shotgun (WGS) entry which is preliminary data.</text>
</comment>
<evidence type="ECO:0000259" key="12">
    <source>
        <dbReference type="PROSITE" id="PS50109"/>
    </source>
</evidence>
<evidence type="ECO:0000256" key="7">
    <source>
        <dbReference type="ARBA" id="ARBA00022777"/>
    </source>
</evidence>
<keyword evidence="14" id="KW-1185">Reference proteome</keyword>
<dbReference type="EMBL" id="JACHGH010000009">
    <property type="protein sequence ID" value="MBB6454470.1"/>
    <property type="molecule type" value="Genomic_DNA"/>
</dbReference>
<evidence type="ECO:0000313" key="14">
    <source>
        <dbReference type="Proteomes" id="UP000581688"/>
    </source>
</evidence>
<keyword evidence="9" id="KW-0902">Two-component regulatory system</keyword>
<dbReference type="InterPro" id="IPR004358">
    <property type="entry name" value="Sig_transdc_His_kin-like_C"/>
</dbReference>
<feature type="domain" description="Histidine kinase" evidence="12">
    <location>
        <begin position="460"/>
        <end position="687"/>
    </location>
</feature>
<accession>A0A841Q7R6</accession>
<protein>
    <recommendedName>
        <fullName evidence="3">histidine kinase</fullName>
        <ecNumber evidence="3">2.7.13.3</ecNumber>
    </recommendedName>
</protein>
<keyword evidence="7 13" id="KW-0418">Kinase</keyword>
<keyword evidence="11" id="KW-1133">Transmembrane helix</keyword>
<dbReference type="Gene3D" id="2.60.120.260">
    <property type="entry name" value="Galactose-binding domain-like"/>
    <property type="match status" value="1"/>
</dbReference>
<evidence type="ECO:0000256" key="2">
    <source>
        <dbReference type="ARBA" id="ARBA00004651"/>
    </source>
</evidence>
<dbReference type="InterPro" id="IPR036890">
    <property type="entry name" value="HATPase_C_sf"/>
</dbReference>
<dbReference type="Gene3D" id="1.10.287.130">
    <property type="match status" value="1"/>
</dbReference>